<dbReference type="STRING" id="6186.A0A183JJL7"/>
<dbReference type="InterPro" id="IPR017441">
    <property type="entry name" value="Protein_kinase_ATP_BS"/>
</dbReference>
<dbReference type="PANTHER" id="PTHR11042">
    <property type="entry name" value="EUKARYOTIC TRANSLATION INITIATION FACTOR 2-ALPHA KINASE EIF2-ALPHA KINASE -RELATED"/>
    <property type="match status" value="1"/>
</dbReference>
<evidence type="ECO:0000256" key="3">
    <source>
        <dbReference type="ARBA" id="ARBA00022777"/>
    </source>
</evidence>
<dbReference type="GO" id="GO:0004694">
    <property type="term" value="F:eukaryotic translation initiation factor 2alpha kinase activity"/>
    <property type="evidence" value="ECO:0007669"/>
    <property type="project" value="TreeGrafter"/>
</dbReference>
<dbReference type="GO" id="GO:0005634">
    <property type="term" value="C:nucleus"/>
    <property type="evidence" value="ECO:0007669"/>
    <property type="project" value="TreeGrafter"/>
</dbReference>
<dbReference type="Gene3D" id="3.30.200.20">
    <property type="entry name" value="Phosphorylase Kinase, domain 1"/>
    <property type="match status" value="1"/>
</dbReference>
<dbReference type="InterPro" id="IPR000719">
    <property type="entry name" value="Prot_kinase_dom"/>
</dbReference>
<protein>
    <submittedName>
        <fullName evidence="7">Protein kinase domain-containing protein</fullName>
    </submittedName>
</protein>
<organism evidence="7">
    <name type="scientific">Schistosoma curassoni</name>
    <dbReference type="NCBI Taxonomy" id="6186"/>
    <lineage>
        <taxon>Eukaryota</taxon>
        <taxon>Metazoa</taxon>
        <taxon>Spiralia</taxon>
        <taxon>Lophotrochozoa</taxon>
        <taxon>Platyhelminthes</taxon>
        <taxon>Trematoda</taxon>
        <taxon>Digenea</taxon>
        <taxon>Strigeidida</taxon>
        <taxon>Schistosomatoidea</taxon>
        <taxon>Schistosomatidae</taxon>
        <taxon>Schistosoma</taxon>
    </lineage>
</organism>
<keyword evidence="1" id="KW-0808">Transferase</keyword>
<keyword evidence="2 5" id="KW-0547">Nucleotide-binding</keyword>
<dbReference type="SUPFAM" id="SSF56112">
    <property type="entry name" value="Protein kinase-like (PK-like)"/>
    <property type="match status" value="1"/>
</dbReference>
<name>A0A183JJL7_9TREM</name>
<feature type="domain" description="Protein kinase" evidence="6">
    <location>
        <begin position="318"/>
        <end position="390"/>
    </location>
</feature>
<sequence>MTELPYYEKVNELEKTTAISNFGSLKGKGLNLFNGKYTLSSSRKQKPKCPSRDRLIYLGSLNGQLYVQTEDGVDLPNPEKINLSKSLSIHSAESLNNRRSDLTGYYQASYSKSPKLEKYTQPFILYDSVEETIEKATALGFPSNVGQFKPIHDFQPETIPEKVLTSTDIQMSDTSGIPGQFLDSANDLLMLLLRASEIAVNHSPSGIETSRSLGFNLSTHFMQLVVLTGVIYFTAHWIMNARINYDTQLKNYSFQSEPCNLESVVVKTHSSSGDLCDSPKCPSCSTPNNLTTNPSCQSLLNTANMQPPSFVSSFETDFKYIRRLGRGGFGQVFEVENRLDGCRYAIKRIKMNDTDDDKNIFLREVKGMHEITIFIISNCTTFFTAIANTL</sequence>
<dbReference type="WBParaSite" id="SCUD_0000289301-mRNA-1">
    <property type="protein sequence ID" value="SCUD_0000289301-mRNA-1"/>
    <property type="gene ID" value="SCUD_0000289301"/>
</dbReference>
<dbReference type="PANTHER" id="PTHR11042:SF91">
    <property type="entry name" value="EUKARYOTIC TRANSLATION INITIATION FACTOR 2-ALPHA KINASE"/>
    <property type="match status" value="1"/>
</dbReference>
<dbReference type="GO" id="GO:0005524">
    <property type="term" value="F:ATP binding"/>
    <property type="evidence" value="ECO:0007669"/>
    <property type="project" value="UniProtKB-UniRule"/>
</dbReference>
<evidence type="ECO:0000256" key="5">
    <source>
        <dbReference type="PROSITE-ProRule" id="PRU10141"/>
    </source>
</evidence>
<accession>A0A183JJL7</accession>
<feature type="binding site" evidence="5">
    <location>
        <position position="347"/>
    </location>
    <ligand>
        <name>ATP</name>
        <dbReference type="ChEBI" id="CHEBI:30616"/>
    </ligand>
</feature>
<proteinExistence type="predicted"/>
<keyword evidence="4 5" id="KW-0067">ATP-binding</keyword>
<evidence type="ECO:0000259" key="6">
    <source>
        <dbReference type="PROSITE" id="PS50011"/>
    </source>
</evidence>
<dbReference type="PROSITE" id="PS00107">
    <property type="entry name" value="PROTEIN_KINASE_ATP"/>
    <property type="match status" value="1"/>
</dbReference>
<evidence type="ECO:0000256" key="1">
    <source>
        <dbReference type="ARBA" id="ARBA00022679"/>
    </source>
</evidence>
<evidence type="ECO:0000313" key="7">
    <source>
        <dbReference type="WBParaSite" id="SCUD_0000289301-mRNA-1"/>
    </source>
</evidence>
<dbReference type="GO" id="GO:0005737">
    <property type="term" value="C:cytoplasm"/>
    <property type="evidence" value="ECO:0007669"/>
    <property type="project" value="TreeGrafter"/>
</dbReference>
<dbReference type="AlphaFoldDB" id="A0A183JJL7"/>
<dbReference type="InterPro" id="IPR011009">
    <property type="entry name" value="Kinase-like_dom_sf"/>
</dbReference>
<keyword evidence="3" id="KW-0418">Kinase</keyword>
<evidence type="ECO:0000256" key="4">
    <source>
        <dbReference type="ARBA" id="ARBA00022840"/>
    </source>
</evidence>
<dbReference type="InterPro" id="IPR050339">
    <property type="entry name" value="CC_SR_Kinase"/>
</dbReference>
<dbReference type="PROSITE" id="PS50011">
    <property type="entry name" value="PROTEIN_KINASE_DOM"/>
    <property type="match status" value="1"/>
</dbReference>
<reference evidence="7" key="1">
    <citation type="submission" date="2016-06" db="UniProtKB">
        <authorList>
            <consortium name="WormBaseParasite"/>
        </authorList>
    </citation>
    <scope>IDENTIFICATION</scope>
</reference>
<evidence type="ECO:0000256" key="2">
    <source>
        <dbReference type="ARBA" id="ARBA00022741"/>
    </source>
</evidence>